<accession>A0A0S4LPM1</accession>
<name>A0A0S4LPM1_9BACT</name>
<reference evidence="2" key="1">
    <citation type="submission" date="2015-10" db="EMBL/GenBank/DDBJ databases">
        <authorList>
            <person name="Luecker S."/>
            <person name="Luecker S."/>
        </authorList>
    </citation>
    <scope>NUCLEOTIDE SEQUENCE [LARGE SCALE GENOMIC DNA]</scope>
</reference>
<dbReference type="AlphaFoldDB" id="A0A0S4LPM1"/>
<evidence type="ECO:0000313" key="2">
    <source>
        <dbReference type="Proteomes" id="UP000198736"/>
    </source>
</evidence>
<protein>
    <submittedName>
        <fullName evidence="1">Uncharacterized protein</fullName>
    </submittedName>
</protein>
<evidence type="ECO:0000313" key="1">
    <source>
        <dbReference type="EMBL" id="CUS37956.1"/>
    </source>
</evidence>
<dbReference type="STRING" id="1742973.COMA2_40115"/>
<organism evidence="1 2">
    <name type="scientific">Candidatus Nitrospira nitrificans</name>
    <dbReference type="NCBI Taxonomy" id="1742973"/>
    <lineage>
        <taxon>Bacteria</taxon>
        <taxon>Pseudomonadati</taxon>
        <taxon>Nitrospirota</taxon>
        <taxon>Nitrospiria</taxon>
        <taxon>Nitrospirales</taxon>
        <taxon>Nitrospiraceae</taxon>
        <taxon>Nitrospira</taxon>
    </lineage>
</organism>
<sequence length="40" mass="4610">MLMACTRVPREPLWKMTLTKLGGAAENAPLLFRYLMELRS</sequence>
<dbReference type="EMBL" id="CZPZ01000031">
    <property type="protein sequence ID" value="CUS37956.1"/>
    <property type="molecule type" value="Genomic_DNA"/>
</dbReference>
<proteinExistence type="predicted"/>
<keyword evidence="2" id="KW-1185">Reference proteome</keyword>
<gene>
    <name evidence="1" type="ORF">COMA2_40115</name>
</gene>
<dbReference type="Proteomes" id="UP000198736">
    <property type="component" value="Unassembled WGS sequence"/>
</dbReference>